<organism evidence="25 26">
    <name type="scientific">Armadillidium nasatum</name>
    <dbReference type="NCBI Taxonomy" id="96803"/>
    <lineage>
        <taxon>Eukaryota</taxon>
        <taxon>Metazoa</taxon>
        <taxon>Ecdysozoa</taxon>
        <taxon>Arthropoda</taxon>
        <taxon>Crustacea</taxon>
        <taxon>Multicrustacea</taxon>
        <taxon>Malacostraca</taxon>
        <taxon>Eumalacostraca</taxon>
        <taxon>Peracarida</taxon>
        <taxon>Isopoda</taxon>
        <taxon>Oniscidea</taxon>
        <taxon>Crinocheta</taxon>
        <taxon>Armadillidiidae</taxon>
        <taxon>Armadillidium</taxon>
    </lineage>
</organism>
<dbReference type="PANTHER" id="PTHR15608:SF0">
    <property type="entry name" value="HIV TAT-SPECIFIC FACTOR 1"/>
    <property type="match status" value="1"/>
</dbReference>
<keyword evidence="19" id="KW-0539">Nucleus</keyword>
<evidence type="ECO:0000256" key="16">
    <source>
        <dbReference type="ARBA" id="ARBA00023163"/>
    </source>
</evidence>
<dbReference type="FunFam" id="3.30.70.330:FF:000202">
    <property type="entry name" value="HIV Tat-specific factor 1"/>
    <property type="match status" value="1"/>
</dbReference>
<evidence type="ECO:0000259" key="24">
    <source>
        <dbReference type="PROSITE" id="PS50102"/>
    </source>
</evidence>
<dbReference type="InterPro" id="IPR012677">
    <property type="entry name" value="Nucleotide-bd_a/b_plait_sf"/>
</dbReference>
<evidence type="ECO:0000256" key="6">
    <source>
        <dbReference type="ARBA" id="ARBA00022553"/>
    </source>
</evidence>
<keyword evidence="26" id="KW-1185">Reference proteome</keyword>
<evidence type="ECO:0000256" key="2">
    <source>
        <dbReference type="ARBA" id="ARBA00004286"/>
    </source>
</evidence>
<gene>
    <name evidence="25" type="primary">Htatsf1</name>
    <name evidence="25" type="ORF">Anas_06589</name>
</gene>
<keyword evidence="12 22" id="KW-0694">RNA-binding</keyword>
<dbReference type="InterPro" id="IPR035979">
    <property type="entry name" value="RBD_domain_sf"/>
</dbReference>
<feature type="compositionally biased region" description="Acidic residues" evidence="23">
    <location>
        <begin position="187"/>
        <end position="208"/>
    </location>
</feature>
<dbReference type="PANTHER" id="PTHR15608">
    <property type="entry name" value="SPLICING FACTOR U2AF-ASSOCIATED PROTEIN 2"/>
    <property type="match status" value="1"/>
</dbReference>
<dbReference type="InterPro" id="IPR034393">
    <property type="entry name" value="TatSF1-like"/>
</dbReference>
<dbReference type="GO" id="GO:0006281">
    <property type="term" value="P:DNA repair"/>
    <property type="evidence" value="ECO:0007669"/>
    <property type="project" value="UniProtKB-KW"/>
</dbReference>
<dbReference type="AlphaFoldDB" id="A0A5N5T296"/>
<dbReference type="GO" id="GO:0003723">
    <property type="term" value="F:RNA binding"/>
    <property type="evidence" value="ECO:0007669"/>
    <property type="project" value="UniProtKB-UniRule"/>
</dbReference>
<evidence type="ECO:0000256" key="15">
    <source>
        <dbReference type="ARBA" id="ARBA00023159"/>
    </source>
</evidence>
<evidence type="ECO:0000256" key="19">
    <source>
        <dbReference type="ARBA" id="ARBA00023242"/>
    </source>
</evidence>
<keyword evidence="5" id="KW-1017">Isopeptide bond</keyword>
<sequence length="533" mass="62352">MIDMGSKENNKVTEHKSDNEKNGRTKEEHDKNVNFSSSLSGKELTNDDYELVGDTYYYTNKETGVRYKYDQSKSDWLKCSGSDSLTTNDSSDVTTDEEGRKYYWAQGMYLCQDTHGNTYFMNDKKEWEPWSEHSKTKDSKSENRWYFYKGQSTFYRDNLSNKVFKLNKETNEWEEYKKRRKRKVQSTDEEEFDTDESEEEVSSEEEGDGSAPPGYQTDPSIKFDGTSYTKHDSADNMTYEWDAARKAWFPKLDDDFMATYQLSYGFNPDGTKNENPLKFDDDVDDEDEEKKDKKKNKQTKDAKDSEKQKPGWFDVDDAHNKNVYVSNLPEDMTEEDFIEFMSKCGLLYKDPATQKFKAKLYTDGEGNFKGDARCTYIKVESVELALQILDGYKLGNNTVKVERAKFTLKGEYNPSLKPKKRRKKDLEKIQKKQEKLFDWRPDPVRGQRAKHENVVIFRNVFDPKEFETIAEKILTHTEAIRTQAETFGPVKKVELFDRHPEGVVKVTFAEVESADMCSATLNNRLYLKRKLYL</sequence>
<keyword evidence="9" id="KW-0677">Repeat</keyword>
<comment type="subcellular location">
    <subcellularLocation>
        <location evidence="2">Chromosome</location>
    </subcellularLocation>
    <subcellularLocation>
        <location evidence="1">Nucleus</location>
    </subcellularLocation>
</comment>
<reference evidence="25 26" key="1">
    <citation type="journal article" date="2019" name="PLoS Biol.">
        <title>Sex chromosomes control vertical transmission of feminizing Wolbachia symbionts in an isopod.</title>
        <authorList>
            <person name="Becking T."/>
            <person name="Chebbi M.A."/>
            <person name="Giraud I."/>
            <person name="Moumen B."/>
            <person name="Laverre T."/>
            <person name="Caubet Y."/>
            <person name="Peccoud J."/>
            <person name="Gilbert C."/>
            <person name="Cordaux R."/>
        </authorList>
    </citation>
    <scope>NUCLEOTIDE SEQUENCE [LARGE SCALE GENOMIC DNA]</scope>
    <source>
        <strain evidence="25">ANa2</strain>
        <tissue evidence="25">Whole body excluding digestive tract and cuticle</tissue>
    </source>
</reference>
<evidence type="ECO:0000313" key="26">
    <source>
        <dbReference type="Proteomes" id="UP000326759"/>
    </source>
</evidence>
<feature type="compositionally biased region" description="Basic and acidic residues" evidence="23">
    <location>
        <begin position="1"/>
        <end position="32"/>
    </location>
</feature>
<accession>A0A5N5T296</accession>
<dbReference type="Proteomes" id="UP000326759">
    <property type="component" value="Unassembled WGS sequence"/>
</dbReference>
<dbReference type="GO" id="GO:0000398">
    <property type="term" value="P:mRNA splicing, via spliceosome"/>
    <property type="evidence" value="ECO:0007669"/>
    <property type="project" value="InterPro"/>
</dbReference>
<evidence type="ECO:0000256" key="12">
    <source>
        <dbReference type="ARBA" id="ARBA00022884"/>
    </source>
</evidence>
<dbReference type="PROSITE" id="PS50102">
    <property type="entry name" value="RRM"/>
    <property type="match status" value="1"/>
</dbReference>
<evidence type="ECO:0000256" key="23">
    <source>
        <dbReference type="SAM" id="MobiDB-lite"/>
    </source>
</evidence>
<evidence type="ECO:0000256" key="5">
    <source>
        <dbReference type="ARBA" id="ARBA00022499"/>
    </source>
</evidence>
<dbReference type="InterPro" id="IPR034392">
    <property type="entry name" value="TatSF1-like_RRM1"/>
</dbReference>
<comment type="subunit">
    <text evidence="20">Component of the 17S U2 SnRNP complex, a ribonucleoprotein complex that contains small nuclear RNA (snRNA) U2 and a number of specific proteins. Within the 17S U2 SnRNP complex, interacts (via UHM region) directly with SF3B1. Component of a complex which is at least composed of HTATSF1/Tat-SF1, the P-TEFb complex components CDK9 and CCNT1, RNA polymerase II, SUPT5H, and NCL/nucleolin. Interacts with GTF2F2/RAP30 and POLR2A. Interacts with TCERG1/CA150. Interacts with (poly-ADP-ribosylated) RPA1; promoting HTATSF1 recruitment to DNA damage sites. Interacts (when phosphorylated) with TOPBP1; promoting recruitment of TOPBP1 to DNA damage sites during S-phase.</text>
</comment>
<feature type="domain" description="RRM" evidence="24">
    <location>
        <begin position="321"/>
        <end position="406"/>
    </location>
</feature>
<keyword evidence="4" id="KW-0158">Chromosome</keyword>
<keyword evidence="11" id="KW-0832">Ubl conjugation</keyword>
<dbReference type="OrthoDB" id="10258585at2759"/>
<evidence type="ECO:0000256" key="11">
    <source>
        <dbReference type="ARBA" id="ARBA00022843"/>
    </source>
</evidence>
<keyword evidence="15" id="KW-0010">Activator</keyword>
<dbReference type="GO" id="GO:0005694">
    <property type="term" value="C:chromosome"/>
    <property type="evidence" value="ECO:0007669"/>
    <property type="project" value="UniProtKB-SubCell"/>
</dbReference>
<name>A0A5N5T296_9CRUS</name>
<feature type="region of interest" description="Disordered" evidence="23">
    <location>
        <begin position="176"/>
        <end position="228"/>
    </location>
</feature>
<evidence type="ECO:0000256" key="17">
    <source>
        <dbReference type="ARBA" id="ARBA00023187"/>
    </source>
</evidence>
<comment type="caution">
    <text evidence="25">The sequence shown here is derived from an EMBL/GenBank/DDBJ whole genome shotgun (WGS) entry which is preliminary data.</text>
</comment>
<dbReference type="SUPFAM" id="SSF54928">
    <property type="entry name" value="RNA-binding domain, RBD"/>
    <property type="match status" value="1"/>
</dbReference>
<feature type="compositionally biased region" description="Basic and acidic residues" evidence="23">
    <location>
        <begin position="298"/>
        <end position="309"/>
    </location>
</feature>
<evidence type="ECO:0000256" key="10">
    <source>
        <dbReference type="ARBA" id="ARBA00022763"/>
    </source>
</evidence>
<evidence type="ECO:0000256" key="4">
    <source>
        <dbReference type="ARBA" id="ARBA00022454"/>
    </source>
</evidence>
<dbReference type="EMBL" id="SEYY01014314">
    <property type="protein sequence ID" value="KAB7500345.1"/>
    <property type="molecule type" value="Genomic_DNA"/>
</dbReference>
<evidence type="ECO:0000256" key="3">
    <source>
        <dbReference type="ARBA" id="ARBA00007747"/>
    </source>
</evidence>
<evidence type="ECO:0000256" key="13">
    <source>
        <dbReference type="ARBA" id="ARBA00022990"/>
    </source>
</evidence>
<keyword evidence="8" id="KW-0747">Spliceosome</keyword>
<protein>
    <recommendedName>
        <fullName evidence="21">17S U2 SnRNP complex component HTATSF1</fullName>
    </recommendedName>
</protein>
<keyword evidence="16" id="KW-0804">Transcription</keyword>
<dbReference type="GO" id="GO:0005684">
    <property type="term" value="C:U2-type spliceosomal complex"/>
    <property type="evidence" value="ECO:0007669"/>
    <property type="project" value="TreeGrafter"/>
</dbReference>
<evidence type="ECO:0000256" key="18">
    <source>
        <dbReference type="ARBA" id="ARBA00023204"/>
    </source>
</evidence>
<keyword evidence="13" id="KW-0007">Acetylation</keyword>
<evidence type="ECO:0000256" key="1">
    <source>
        <dbReference type="ARBA" id="ARBA00004123"/>
    </source>
</evidence>
<keyword evidence="7" id="KW-0507">mRNA processing</keyword>
<evidence type="ECO:0000256" key="20">
    <source>
        <dbReference type="ARBA" id="ARBA00062124"/>
    </source>
</evidence>
<feature type="region of interest" description="Disordered" evidence="23">
    <location>
        <begin position="266"/>
        <end position="314"/>
    </location>
</feature>
<feature type="compositionally biased region" description="Basic and acidic residues" evidence="23">
    <location>
        <begin position="271"/>
        <end position="280"/>
    </location>
</feature>
<feature type="region of interest" description="Disordered" evidence="23">
    <location>
        <begin position="1"/>
        <end position="41"/>
    </location>
</feature>
<keyword evidence="10" id="KW-0227">DNA damage</keyword>
<dbReference type="InterPro" id="IPR000504">
    <property type="entry name" value="RRM_dom"/>
</dbReference>
<dbReference type="CDD" id="cd12281">
    <property type="entry name" value="RRM1_TatSF1_like"/>
    <property type="match status" value="1"/>
</dbReference>
<keyword evidence="17" id="KW-0508">mRNA splicing</keyword>
<evidence type="ECO:0000256" key="21">
    <source>
        <dbReference type="ARBA" id="ARBA00073773"/>
    </source>
</evidence>
<keyword evidence="6" id="KW-0597">Phosphoprotein</keyword>
<evidence type="ECO:0000256" key="22">
    <source>
        <dbReference type="PROSITE-ProRule" id="PRU00176"/>
    </source>
</evidence>
<dbReference type="SMART" id="SM00360">
    <property type="entry name" value="RRM"/>
    <property type="match status" value="1"/>
</dbReference>
<dbReference type="GO" id="GO:0005686">
    <property type="term" value="C:U2 snRNP"/>
    <property type="evidence" value="ECO:0007669"/>
    <property type="project" value="TreeGrafter"/>
</dbReference>
<evidence type="ECO:0000256" key="7">
    <source>
        <dbReference type="ARBA" id="ARBA00022664"/>
    </source>
</evidence>
<keyword evidence="14" id="KW-0805">Transcription regulation</keyword>
<dbReference type="Gene3D" id="3.30.70.330">
    <property type="match status" value="2"/>
</dbReference>
<comment type="similarity">
    <text evidence="3">Belongs to the HTATSF1 family.</text>
</comment>
<evidence type="ECO:0000256" key="8">
    <source>
        <dbReference type="ARBA" id="ARBA00022728"/>
    </source>
</evidence>
<keyword evidence="18" id="KW-0234">DNA repair</keyword>
<dbReference type="Pfam" id="PF00076">
    <property type="entry name" value="RRM_1"/>
    <property type="match status" value="1"/>
</dbReference>
<dbReference type="FunFam" id="3.30.70.330:FF:000105">
    <property type="entry name" value="HIV Tat-specific factor 1 homolog"/>
    <property type="match status" value="1"/>
</dbReference>
<evidence type="ECO:0000256" key="14">
    <source>
        <dbReference type="ARBA" id="ARBA00023015"/>
    </source>
</evidence>
<proteinExistence type="inferred from homology"/>
<evidence type="ECO:0000313" key="25">
    <source>
        <dbReference type="EMBL" id="KAB7500345.1"/>
    </source>
</evidence>
<evidence type="ECO:0000256" key="9">
    <source>
        <dbReference type="ARBA" id="ARBA00022737"/>
    </source>
</evidence>